<organism evidence="1">
    <name type="scientific">Myoviridae sp. ctzS633</name>
    <dbReference type="NCBI Taxonomy" id="2825212"/>
    <lineage>
        <taxon>Viruses</taxon>
        <taxon>Duplodnaviria</taxon>
        <taxon>Heunggongvirae</taxon>
        <taxon>Uroviricota</taxon>
        <taxon>Caudoviricetes</taxon>
    </lineage>
</organism>
<protein>
    <submittedName>
        <fullName evidence="1">Uncharacterized protein</fullName>
    </submittedName>
</protein>
<evidence type="ECO:0000313" key="1">
    <source>
        <dbReference type="EMBL" id="DAE10196.1"/>
    </source>
</evidence>
<reference evidence="1" key="1">
    <citation type="journal article" date="2021" name="Proc. Natl. Acad. Sci. U.S.A.">
        <title>A Catalog of Tens of Thousands of Viruses from Human Metagenomes Reveals Hidden Associations with Chronic Diseases.</title>
        <authorList>
            <person name="Tisza M.J."/>
            <person name="Buck C.B."/>
        </authorList>
    </citation>
    <scope>NUCLEOTIDE SEQUENCE</scope>
    <source>
        <strain evidence="1">CtzS633</strain>
    </source>
</reference>
<proteinExistence type="predicted"/>
<dbReference type="EMBL" id="BK015505">
    <property type="protein sequence ID" value="DAE10196.1"/>
    <property type="molecule type" value="Genomic_DNA"/>
</dbReference>
<sequence>MATTGKDIFDKAITLMGEMDDNGRTDYADTKEYKNRALNILNTLRGEVYQYSDTYNDPEAERGRRPVCPVLEGLDDEIGIDDVLAQTVLPYGLAAHLLLDENDAMAAFFQQRYEELLKRLGAKVPASWESITDVYGAVIEYGQWGRW</sequence>
<name>A0A8S5PV89_9CAUD</name>
<accession>A0A8S5PV89</accession>